<protein>
    <submittedName>
        <fullName evidence="1">Aspartyl/lysyl-trna synthetase</fullName>
    </submittedName>
</protein>
<organism evidence="1 2">
    <name type="scientific">Holotrichia oblita</name>
    <name type="common">Chafer beetle</name>
    <dbReference type="NCBI Taxonomy" id="644536"/>
    <lineage>
        <taxon>Eukaryota</taxon>
        <taxon>Metazoa</taxon>
        <taxon>Ecdysozoa</taxon>
        <taxon>Arthropoda</taxon>
        <taxon>Hexapoda</taxon>
        <taxon>Insecta</taxon>
        <taxon>Pterygota</taxon>
        <taxon>Neoptera</taxon>
        <taxon>Endopterygota</taxon>
        <taxon>Coleoptera</taxon>
        <taxon>Polyphaga</taxon>
        <taxon>Scarabaeiformia</taxon>
        <taxon>Scarabaeidae</taxon>
        <taxon>Melolonthinae</taxon>
        <taxon>Holotrichia</taxon>
    </lineage>
</organism>
<reference evidence="1" key="1">
    <citation type="submission" date="2022-04" db="EMBL/GenBank/DDBJ databases">
        <title>Chromosome-scale genome assembly of Holotrichia oblita Faldermann.</title>
        <authorList>
            <person name="Rongchong L."/>
        </authorList>
    </citation>
    <scope>NUCLEOTIDE SEQUENCE</scope>
    <source>
        <strain evidence="1">81SQS9</strain>
    </source>
</reference>
<evidence type="ECO:0000313" key="1">
    <source>
        <dbReference type="EMBL" id="KAI4465067.1"/>
    </source>
</evidence>
<proteinExistence type="predicted"/>
<dbReference type="Proteomes" id="UP001056778">
    <property type="component" value="Chromosome 3"/>
</dbReference>
<dbReference type="EMBL" id="CM043017">
    <property type="protein sequence ID" value="KAI4465067.1"/>
    <property type="molecule type" value="Genomic_DNA"/>
</dbReference>
<comment type="caution">
    <text evidence="1">The sequence shown here is derived from an EMBL/GenBank/DDBJ whole genome shotgun (WGS) entry which is preliminary data.</text>
</comment>
<sequence length="372" mass="42421">MDLVLVLKSENFYKQSSSQCVERLTSYTMNKFSEYKLSKDCVTKIKCVLKVFVSKLLEKWKKSNWTMDRFMKSHSKWLMNDLVLPAVGTINSNKDLQAKKTRGRPAKSFEESSLRTKRRVMKALVSESSPELLCSAARASLTKSGKRTAAKLVSLALTTSPRRYKRMKNIHDTPSYSALKPYSPEEALALIIDSSMGKEDYIHWQKGAKSRGANIYPPYNVIAQTKRQCYPNNIKITETEVQIPVQDILDHTIQRLAHVQQDVLLLHHDHEKNSAIKVVYKWGLDGSGGHSIYKQCFANNSLYGDTNIILCTIVPLQMSEVTTSGTQIFWQNPSPSSSRYNRIIRLQIEKETKESVKHHYEANIQNIQGVSK</sequence>
<keyword evidence="2" id="KW-1185">Reference proteome</keyword>
<name>A0ACB9TE18_HOLOL</name>
<gene>
    <name evidence="1" type="ORF">MML48_3g00010577</name>
</gene>
<accession>A0ACB9TE18</accession>
<evidence type="ECO:0000313" key="2">
    <source>
        <dbReference type="Proteomes" id="UP001056778"/>
    </source>
</evidence>